<dbReference type="EMBL" id="PYLQ01000004">
    <property type="protein sequence ID" value="PST42478.1"/>
    <property type="molecule type" value="Genomic_DNA"/>
</dbReference>
<accession>A0A2T3G4N9</accession>
<sequence>MKGFIEVYDQRTQFLKDIFLSHGYQINDKQSQNLDFYVVKNQKIDHDNTFSLNNINTKYIINKDKVFKHLNNTLTAMGLYLKIIQDKAHYNNILILGYGDLAKQLANILKSNYDITICNRNNKDLDEIKQIYHHLDLNALSGKYDLIINTIPVCKINYKKLKYKQIYDLAQTVEGKDYQSLRNIPNLYFPYESALLMFQYIHGVMRHV</sequence>
<reference evidence="1 2" key="1">
    <citation type="journal article" date="2019" name="Int. J. Syst. Evol. Microbiol.">
        <title>Faecalibacillus intestinalis gen. nov., sp. nov. and Faecalibacillus faecis sp. nov., isolated from human faeces.</title>
        <authorList>
            <person name="Seo B."/>
            <person name="Jeon K."/>
            <person name="Baek I."/>
            <person name="Lee Y.M."/>
            <person name="Baek K."/>
            <person name="Ko G."/>
        </authorList>
    </citation>
    <scope>NUCLEOTIDE SEQUENCE [LARGE SCALE GENOMIC DNA]</scope>
    <source>
        <strain evidence="1 2">SNUG30099</strain>
    </source>
</reference>
<keyword evidence="2" id="KW-1185">Reference proteome</keyword>
<dbReference type="Gene3D" id="3.40.50.720">
    <property type="entry name" value="NAD(P)-binding Rossmann-like Domain"/>
    <property type="match status" value="1"/>
</dbReference>
<dbReference type="SUPFAM" id="SSF51735">
    <property type="entry name" value="NAD(P)-binding Rossmann-fold domains"/>
    <property type="match status" value="1"/>
</dbReference>
<evidence type="ECO:0000313" key="1">
    <source>
        <dbReference type="EMBL" id="PST42478.1"/>
    </source>
</evidence>
<dbReference type="RefSeq" id="WP_022001291.1">
    <property type="nucleotide sequence ID" value="NZ_AP031432.1"/>
</dbReference>
<comment type="caution">
    <text evidence="1">The sequence shown here is derived from an EMBL/GenBank/DDBJ whole genome shotgun (WGS) entry which is preliminary data.</text>
</comment>
<dbReference type="InterPro" id="IPR036291">
    <property type="entry name" value="NAD(P)-bd_dom_sf"/>
</dbReference>
<proteinExistence type="predicted"/>
<protein>
    <recommendedName>
        <fullName evidence="3">Dipicolinate synthase subunit A N-terminal domain-containing protein</fullName>
    </recommendedName>
</protein>
<evidence type="ECO:0000313" key="2">
    <source>
        <dbReference type="Proteomes" id="UP000240974"/>
    </source>
</evidence>
<dbReference type="AlphaFoldDB" id="A0A2T3G4N9"/>
<dbReference type="Proteomes" id="UP000240974">
    <property type="component" value="Unassembled WGS sequence"/>
</dbReference>
<evidence type="ECO:0008006" key="3">
    <source>
        <dbReference type="Google" id="ProtNLM"/>
    </source>
</evidence>
<gene>
    <name evidence="1" type="ORF">C7U54_04185</name>
</gene>
<name>A0A2T3G4N9_9FIRM</name>
<organism evidence="1 2">
    <name type="scientific">Faecalibacillus intestinalis</name>
    <dbReference type="NCBI Taxonomy" id="1982626"/>
    <lineage>
        <taxon>Bacteria</taxon>
        <taxon>Bacillati</taxon>
        <taxon>Bacillota</taxon>
        <taxon>Erysipelotrichia</taxon>
        <taxon>Erysipelotrichales</taxon>
        <taxon>Coprobacillaceae</taxon>
        <taxon>Faecalibacillus</taxon>
    </lineage>
</organism>